<keyword evidence="3" id="KW-1185">Reference proteome</keyword>
<evidence type="ECO:0000256" key="1">
    <source>
        <dbReference type="SAM" id="MobiDB-lite"/>
    </source>
</evidence>
<gene>
    <name evidence="2" type="ORF">CRG98_029208</name>
</gene>
<accession>A0A2I0J378</accession>
<dbReference type="Proteomes" id="UP000233551">
    <property type="component" value="Unassembled WGS sequence"/>
</dbReference>
<organism evidence="2 3">
    <name type="scientific">Punica granatum</name>
    <name type="common">Pomegranate</name>
    <dbReference type="NCBI Taxonomy" id="22663"/>
    <lineage>
        <taxon>Eukaryota</taxon>
        <taxon>Viridiplantae</taxon>
        <taxon>Streptophyta</taxon>
        <taxon>Embryophyta</taxon>
        <taxon>Tracheophyta</taxon>
        <taxon>Spermatophyta</taxon>
        <taxon>Magnoliopsida</taxon>
        <taxon>eudicotyledons</taxon>
        <taxon>Gunneridae</taxon>
        <taxon>Pentapetalae</taxon>
        <taxon>rosids</taxon>
        <taxon>malvids</taxon>
        <taxon>Myrtales</taxon>
        <taxon>Lythraceae</taxon>
        <taxon>Punica</taxon>
    </lineage>
</organism>
<sequence length="158" mass="17543">MGIAFVMPKGYMLTIPYPTKYREVQLLILPVILSVKAIQSSVDTLPEANGSPKKREKGLGPLVGDPDPTTEVADTHRRHRKHRGWGRGHRLVARALKSIGISSSRSWSIRRQGLTICGPTPPPWSPASSMGAYDLDGEVRVGVADRRPRPFPPFFFEF</sequence>
<reference evidence="2 3" key="1">
    <citation type="submission" date="2017-11" db="EMBL/GenBank/DDBJ databases">
        <title>De-novo sequencing of pomegranate (Punica granatum L.) genome.</title>
        <authorList>
            <person name="Akparov Z."/>
            <person name="Amiraslanov A."/>
            <person name="Hajiyeva S."/>
            <person name="Abbasov M."/>
            <person name="Kaur K."/>
            <person name="Hamwieh A."/>
            <person name="Solovyev V."/>
            <person name="Salamov A."/>
            <person name="Braich B."/>
            <person name="Kosarev P."/>
            <person name="Mahmoud A."/>
            <person name="Hajiyev E."/>
            <person name="Babayeva S."/>
            <person name="Izzatullayeva V."/>
            <person name="Mammadov A."/>
            <person name="Mammadov A."/>
            <person name="Sharifova S."/>
            <person name="Ojaghi J."/>
            <person name="Eynullazada K."/>
            <person name="Bayramov B."/>
            <person name="Abdulazimova A."/>
            <person name="Shahmuradov I."/>
        </authorList>
    </citation>
    <scope>NUCLEOTIDE SEQUENCE [LARGE SCALE GENOMIC DNA]</scope>
    <source>
        <strain evidence="3">cv. AG2017</strain>
        <tissue evidence="2">Leaf</tissue>
    </source>
</reference>
<proteinExistence type="predicted"/>
<dbReference type="AlphaFoldDB" id="A0A2I0J378"/>
<dbReference type="EMBL" id="PGOL01002117">
    <property type="protein sequence ID" value="PKI50380.1"/>
    <property type="molecule type" value="Genomic_DNA"/>
</dbReference>
<comment type="caution">
    <text evidence="2">The sequence shown here is derived from an EMBL/GenBank/DDBJ whole genome shotgun (WGS) entry which is preliminary data.</text>
</comment>
<name>A0A2I0J378_PUNGR</name>
<protein>
    <submittedName>
        <fullName evidence="2">Uncharacterized protein</fullName>
    </submittedName>
</protein>
<evidence type="ECO:0000313" key="3">
    <source>
        <dbReference type="Proteomes" id="UP000233551"/>
    </source>
</evidence>
<feature type="region of interest" description="Disordered" evidence="1">
    <location>
        <begin position="44"/>
        <end position="84"/>
    </location>
</feature>
<evidence type="ECO:0000313" key="2">
    <source>
        <dbReference type="EMBL" id="PKI50380.1"/>
    </source>
</evidence>